<name>A0A931MYF7_9NOCA</name>
<protein>
    <submittedName>
        <fullName evidence="2">Uncharacterized protein</fullName>
    </submittedName>
</protein>
<reference evidence="2" key="1">
    <citation type="submission" date="2020-11" db="EMBL/GenBank/DDBJ databases">
        <title>Nocardia NEAU-351.nov., a novel actinomycete isolated from the cow dung.</title>
        <authorList>
            <person name="Zhang X."/>
        </authorList>
    </citation>
    <scope>NUCLEOTIDE SEQUENCE</scope>
    <source>
        <strain evidence="2">NEAU-351</strain>
    </source>
</reference>
<accession>A0A931MYF7</accession>
<sequence>MLISCADRLGCPSEYARPAARPGQSFGRRKSSAVLSRHIHKDDLAARLRGPAESELRMRRDIAWLKEAMATLLDERGLPLPEEHHN</sequence>
<comment type="caution">
    <text evidence="2">The sequence shown here is derived from an EMBL/GenBank/DDBJ whole genome shotgun (WGS) entry which is preliminary data.</text>
</comment>
<evidence type="ECO:0000256" key="1">
    <source>
        <dbReference type="SAM" id="MobiDB-lite"/>
    </source>
</evidence>
<evidence type="ECO:0000313" key="2">
    <source>
        <dbReference type="EMBL" id="MBH0774965.1"/>
    </source>
</evidence>
<dbReference type="Proteomes" id="UP000655751">
    <property type="component" value="Unassembled WGS sequence"/>
</dbReference>
<gene>
    <name evidence="2" type="ORF">IT779_01530</name>
</gene>
<dbReference type="EMBL" id="JADMLG010000001">
    <property type="protein sequence ID" value="MBH0774965.1"/>
    <property type="molecule type" value="Genomic_DNA"/>
</dbReference>
<feature type="region of interest" description="Disordered" evidence="1">
    <location>
        <begin position="14"/>
        <end position="34"/>
    </location>
</feature>
<dbReference type="AlphaFoldDB" id="A0A931MYF7"/>
<dbReference type="RefSeq" id="WP_196147297.1">
    <property type="nucleotide sequence ID" value="NZ_JADMLG010000001.1"/>
</dbReference>
<evidence type="ECO:0000313" key="3">
    <source>
        <dbReference type="Proteomes" id="UP000655751"/>
    </source>
</evidence>
<proteinExistence type="predicted"/>
<organism evidence="2 3">
    <name type="scientific">Nocardia bovistercoris</name>
    <dbReference type="NCBI Taxonomy" id="2785916"/>
    <lineage>
        <taxon>Bacteria</taxon>
        <taxon>Bacillati</taxon>
        <taxon>Actinomycetota</taxon>
        <taxon>Actinomycetes</taxon>
        <taxon>Mycobacteriales</taxon>
        <taxon>Nocardiaceae</taxon>
        <taxon>Nocardia</taxon>
    </lineage>
</organism>
<keyword evidence="3" id="KW-1185">Reference proteome</keyword>